<evidence type="ECO:0000256" key="5">
    <source>
        <dbReference type="ARBA" id="ARBA00023065"/>
    </source>
</evidence>
<dbReference type="PRINTS" id="PR01333">
    <property type="entry name" value="2POREKCHANEL"/>
</dbReference>
<feature type="domain" description="Potassium channel" evidence="11">
    <location>
        <begin position="408"/>
        <end position="469"/>
    </location>
</feature>
<evidence type="ECO:0000313" key="12">
    <source>
        <dbReference type="EMBL" id="CAB9517688.1"/>
    </source>
</evidence>
<gene>
    <name evidence="12" type="ORF">SEMRO_873_G214110.1</name>
</gene>
<dbReference type="EMBL" id="CAICTM010000872">
    <property type="protein sequence ID" value="CAB9517688.1"/>
    <property type="molecule type" value="Genomic_DNA"/>
</dbReference>
<feature type="transmembrane region" description="Helical" evidence="10">
    <location>
        <begin position="310"/>
        <end position="328"/>
    </location>
</feature>
<evidence type="ECO:0000313" key="13">
    <source>
        <dbReference type="Proteomes" id="UP001153069"/>
    </source>
</evidence>
<feature type="transmembrane region" description="Helical" evidence="10">
    <location>
        <begin position="103"/>
        <end position="129"/>
    </location>
</feature>
<dbReference type="InterPro" id="IPR013099">
    <property type="entry name" value="K_chnl_dom"/>
</dbReference>
<feature type="compositionally biased region" description="Polar residues" evidence="9">
    <location>
        <begin position="9"/>
        <end position="21"/>
    </location>
</feature>
<feature type="transmembrane region" description="Helical" evidence="10">
    <location>
        <begin position="451"/>
        <end position="468"/>
    </location>
</feature>
<comment type="caution">
    <text evidence="12">The sequence shown here is derived from an EMBL/GenBank/DDBJ whole genome shotgun (WGS) entry which is preliminary data.</text>
</comment>
<name>A0A9N8HJN5_9STRA</name>
<keyword evidence="2 8" id="KW-0813">Transport</keyword>
<sequence>MSVIFQKVGSASSVLSHQRPSNRGPEWEESLGRVQEEEVEERGGSPESVGSKAESLTQEHEQQGAATESDDFEDEFDQGNKSSEMMTEAHSRLYNFKHGMPHIYYISTHLVLPLMTLIGMAFLFGGILAKIEMKGEIESNDALSRNVFLKYMKHIADRQSIYSSMANTSVQCLVNAIGDEAMEKAFPDNLIQTTENIQECAFKSAKHRFPITEPLAFLVASEAALTFNWMNCWGENTIGDENATRIWLQNVGLNEQDNCDQQLGRYLHRFGNDFERRKNQTGIPSERIFLFKDLMLDLVHQSSGSRGCEVHIAGGALFWFTIFTTIGYGNTAPESDEGRFLVCTAGFLTIVLFLALNNTAAQVWKNLFEHYFHKLNLSFLIRGPLSVLFWLTMTFLWMLVLASVVMAYQMGRYGDARPLKDLYWFSFVTVTTVGFGDIHVRHEEFTGCDMFHLPLLVLVGFNFLGIFAEKSIDLYNDYFPEQHGYADILEERRSGKGPNPMPLSAQLMGVTAVAEC</sequence>
<dbReference type="AlphaFoldDB" id="A0A9N8HJN5"/>
<evidence type="ECO:0000256" key="8">
    <source>
        <dbReference type="RuleBase" id="RU003857"/>
    </source>
</evidence>
<feature type="domain" description="Potassium channel" evidence="11">
    <location>
        <begin position="315"/>
        <end position="363"/>
    </location>
</feature>
<dbReference type="Gene3D" id="1.10.287.70">
    <property type="match status" value="1"/>
</dbReference>
<dbReference type="PANTHER" id="PTHR11003">
    <property type="entry name" value="POTASSIUM CHANNEL, SUBFAMILY K"/>
    <property type="match status" value="1"/>
</dbReference>
<comment type="similarity">
    <text evidence="8">Belongs to the two pore domain potassium channel (TC 1.A.1.8) family.</text>
</comment>
<evidence type="ECO:0000259" key="11">
    <source>
        <dbReference type="Pfam" id="PF07885"/>
    </source>
</evidence>
<feature type="compositionally biased region" description="Basic and acidic residues" evidence="9">
    <location>
        <begin position="30"/>
        <end position="44"/>
    </location>
</feature>
<dbReference type="GO" id="GO:0015271">
    <property type="term" value="F:outward rectifier potassium channel activity"/>
    <property type="evidence" value="ECO:0007669"/>
    <property type="project" value="TreeGrafter"/>
</dbReference>
<dbReference type="Pfam" id="PF07885">
    <property type="entry name" value="Ion_trans_2"/>
    <property type="match status" value="2"/>
</dbReference>
<protein>
    <recommendedName>
        <fullName evidence="11">Potassium channel domain-containing protein</fullName>
    </recommendedName>
</protein>
<dbReference type="InterPro" id="IPR003280">
    <property type="entry name" value="2pore_dom_K_chnl"/>
</dbReference>
<feature type="region of interest" description="Disordered" evidence="9">
    <location>
        <begin position="1"/>
        <end position="84"/>
    </location>
</feature>
<evidence type="ECO:0000256" key="7">
    <source>
        <dbReference type="ARBA" id="ARBA00023303"/>
    </source>
</evidence>
<dbReference type="GO" id="GO:0030322">
    <property type="term" value="P:stabilization of membrane potential"/>
    <property type="evidence" value="ECO:0007669"/>
    <property type="project" value="TreeGrafter"/>
</dbReference>
<evidence type="ECO:0000256" key="9">
    <source>
        <dbReference type="SAM" id="MobiDB-lite"/>
    </source>
</evidence>
<reference evidence="12" key="1">
    <citation type="submission" date="2020-06" db="EMBL/GenBank/DDBJ databases">
        <authorList>
            <consortium name="Plant Systems Biology data submission"/>
        </authorList>
    </citation>
    <scope>NUCLEOTIDE SEQUENCE</scope>
    <source>
        <strain evidence="12">D6</strain>
    </source>
</reference>
<feature type="transmembrane region" description="Helical" evidence="10">
    <location>
        <begin position="340"/>
        <end position="364"/>
    </location>
</feature>
<dbReference type="OrthoDB" id="48488at2759"/>
<accession>A0A9N8HJN5</accession>
<keyword evidence="3 8" id="KW-0812">Transmembrane</keyword>
<comment type="subcellular location">
    <subcellularLocation>
        <location evidence="1">Membrane</location>
        <topology evidence="1">Multi-pass membrane protein</topology>
    </subcellularLocation>
</comment>
<evidence type="ECO:0000256" key="2">
    <source>
        <dbReference type="ARBA" id="ARBA00022448"/>
    </source>
</evidence>
<dbReference type="Proteomes" id="UP001153069">
    <property type="component" value="Unassembled WGS sequence"/>
</dbReference>
<evidence type="ECO:0000256" key="4">
    <source>
        <dbReference type="ARBA" id="ARBA00022989"/>
    </source>
</evidence>
<evidence type="ECO:0000256" key="3">
    <source>
        <dbReference type="ARBA" id="ARBA00022692"/>
    </source>
</evidence>
<organism evidence="12 13">
    <name type="scientific">Seminavis robusta</name>
    <dbReference type="NCBI Taxonomy" id="568900"/>
    <lineage>
        <taxon>Eukaryota</taxon>
        <taxon>Sar</taxon>
        <taxon>Stramenopiles</taxon>
        <taxon>Ochrophyta</taxon>
        <taxon>Bacillariophyta</taxon>
        <taxon>Bacillariophyceae</taxon>
        <taxon>Bacillariophycidae</taxon>
        <taxon>Naviculales</taxon>
        <taxon>Naviculaceae</taxon>
        <taxon>Seminavis</taxon>
    </lineage>
</organism>
<keyword evidence="7 8" id="KW-0407">Ion channel</keyword>
<dbReference type="GO" id="GO:0022841">
    <property type="term" value="F:potassium ion leak channel activity"/>
    <property type="evidence" value="ECO:0007669"/>
    <property type="project" value="TreeGrafter"/>
</dbReference>
<evidence type="ECO:0000256" key="10">
    <source>
        <dbReference type="SAM" id="Phobius"/>
    </source>
</evidence>
<dbReference type="SUPFAM" id="SSF81324">
    <property type="entry name" value="Voltage-gated potassium channels"/>
    <property type="match status" value="2"/>
</dbReference>
<keyword evidence="13" id="KW-1185">Reference proteome</keyword>
<evidence type="ECO:0000256" key="6">
    <source>
        <dbReference type="ARBA" id="ARBA00023136"/>
    </source>
</evidence>
<feature type="transmembrane region" description="Helical" evidence="10">
    <location>
        <begin position="384"/>
        <end position="410"/>
    </location>
</feature>
<feature type="transmembrane region" description="Helical" evidence="10">
    <location>
        <begin position="422"/>
        <end position="439"/>
    </location>
</feature>
<keyword evidence="6 10" id="KW-0472">Membrane</keyword>
<keyword evidence="5 8" id="KW-0406">Ion transport</keyword>
<dbReference type="PANTHER" id="PTHR11003:SF334">
    <property type="entry name" value="FI03418P"/>
    <property type="match status" value="1"/>
</dbReference>
<proteinExistence type="inferred from homology"/>
<evidence type="ECO:0000256" key="1">
    <source>
        <dbReference type="ARBA" id="ARBA00004141"/>
    </source>
</evidence>
<dbReference type="GO" id="GO:0005886">
    <property type="term" value="C:plasma membrane"/>
    <property type="evidence" value="ECO:0007669"/>
    <property type="project" value="TreeGrafter"/>
</dbReference>
<keyword evidence="4 10" id="KW-1133">Transmembrane helix</keyword>
<feature type="compositionally biased region" description="Acidic residues" evidence="9">
    <location>
        <begin position="68"/>
        <end position="77"/>
    </location>
</feature>